<keyword evidence="3" id="KW-1185">Reference proteome</keyword>
<name>A0A453J4C8_AEGTS</name>
<dbReference type="AlphaFoldDB" id="A0A453J4C8"/>
<sequence>SYELQPMTSPHFNRRIIFFSTQLPARPPWTARATTSPRRHGHAEAAAGEHGDGELVVRHTQVTRLRIPCTLVVALGPVQLGFTGGFSSPTQDAMTGDLNFSISEVIVDPFIACL</sequence>
<protein>
    <submittedName>
        <fullName evidence="2">Uncharacterized protein</fullName>
    </submittedName>
</protein>
<feature type="region of interest" description="Disordered" evidence="1">
    <location>
        <begin position="29"/>
        <end position="51"/>
    </location>
</feature>
<accession>A0A453J4C8</accession>
<reference evidence="3" key="1">
    <citation type="journal article" date="2014" name="Science">
        <title>Ancient hybridizations among the ancestral genomes of bread wheat.</title>
        <authorList>
            <consortium name="International Wheat Genome Sequencing Consortium,"/>
            <person name="Marcussen T."/>
            <person name="Sandve S.R."/>
            <person name="Heier L."/>
            <person name="Spannagl M."/>
            <person name="Pfeifer M."/>
            <person name="Jakobsen K.S."/>
            <person name="Wulff B.B."/>
            <person name="Steuernagel B."/>
            <person name="Mayer K.F."/>
            <person name="Olsen O.A."/>
        </authorList>
    </citation>
    <scope>NUCLEOTIDE SEQUENCE [LARGE SCALE GENOMIC DNA]</scope>
    <source>
        <strain evidence="3">cv. AL8/78</strain>
    </source>
</reference>
<proteinExistence type="predicted"/>
<evidence type="ECO:0000256" key="1">
    <source>
        <dbReference type="SAM" id="MobiDB-lite"/>
    </source>
</evidence>
<dbReference type="EnsemblPlants" id="AET4Gv20796600.1">
    <property type="protein sequence ID" value="AET4Gv20796600.1"/>
    <property type="gene ID" value="AET4Gv20796600"/>
</dbReference>
<reference evidence="2" key="3">
    <citation type="journal article" date="2017" name="Nature">
        <title>Genome sequence of the progenitor of the wheat D genome Aegilops tauschii.</title>
        <authorList>
            <person name="Luo M.C."/>
            <person name="Gu Y.Q."/>
            <person name="Puiu D."/>
            <person name="Wang H."/>
            <person name="Twardziok S.O."/>
            <person name="Deal K.R."/>
            <person name="Huo N."/>
            <person name="Zhu T."/>
            <person name="Wang L."/>
            <person name="Wang Y."/>
            <person name="McGuire P.E."/>
            <person name="Liu S."/>
            <person name="Long H."/>
            <person name="Ramasamy R.K."/>
            <person name="Rodriguez J.C."/>
            <person name="Van S.L."/>
            <person name="Yuan L."/>
            <person name="Wang Z."/>
            <person name="Xia Z."/>
            <person name="Xiao L."/>
            <person name="Anderson O.D."/>
            <person name="Ouyang S."/>
            <person name="Liang Y."/>
            <person name="Zimin A.V."/>
            <person name="Pertea G."/>
            <person name="Qi P."/>
            <person name="Bennetzen J.L."/>
            <person name="Dai X."/>
            <person name="Dawson M.W."/>
            <person name="Muller H.G."/>
            <person name="Kugler K."/>
            <person name="Rivarola-Duarte L."/>
            <person name="Spannagl M."/>
            <person name="Mayer K.F.X."/>
            <person name="Lu F.H."/>
            <person name="Bevan M.W."/>
            <person name="Leroy P."/>
            <person name="Li P."/>
            <person name="You F.M."/>
            <person name="Sun Q."/>
            <person name="Liu Z."/>
            <person name="Lyons E."/>
            <person name="Wicker T."/>
            <person name="Salzberg S.L."/>
            <person name="Devos K.M."/>
            <person name="Dvorak J."/>
        </authorList>
    </citation>
    <scope>NUCLEOTIDE SEQUENCE [LARGE SCALE GENOMIC DNA]</scope>
    <source>
        <strain evidence="2">cv. AL8/78</strain>
    </source>
</reference>
<reference evidence="3" key="2">
    <citation type="journal article" date="2017" name="Nat. Plants">
        <title>The Aegilops tauschii genome reveals multiple impacts of transposons.</title>
        <authorList>
            <person name="Zhao G."/>
            <person name="Zou C."/>
            <person name="Li K."/>
            <person name="Wang K."/>
            <person name="Li T."/>
            <person name="Gao L."/>
            <person name="Zhang X."/>
            <person name="Wang H."/>
            <person name="Yang Z."/>
            <person name="Liu X."/>
            <person name="Jiang W."/>
            <person name="Mao L."/>
            <person name="Kong X."/>
            <person name="Jiao Y."/>
            <person name="Jia J."/>
        </authorList>
    </citation>
    <scope>NUCLEOTIDE SEQUENCE [LARGE SCALE GENOMIC DNA]</scope>
    <source>
        <strain evidence="3">cv. AL8/78</strain>
    </source>
</reference>
<evidence type="ECO:0000313" key="2">
    <source>
        <dbReference type="EnsemblPlants" id="AET4Gv20796600.1"/>
    </source>
</evidence>
<dbReference type="Gramene" id="AET4Gv20796600.1">
    <property type="protein sequence ID" value="AET4Gv20796600.1"/>
    <property type="gene ID" value="AET4Gv20796600"/>
</dbReference>
<reference evidence="2" key="5">
    <citation type="journal article" date="2021" name="G3 (Bethesda)">
        <title>Aegilops tauschii genome assembly Aet v5.0 features greater sequence contiguity and improved annotation.</title>
        <authorList>
            <person name="Wang L."/>
            <person name="Zhu T."/>
            <person name="Rodriguez J.C."/>
            <person name="Deal K.R."/>
            <person name="Dubcovsky J."/>
            <person name="McGuire P.E."/>
            <person name="Lux T."/>
            <person name="Spannagl M."/>
            <person name="Mayer K.F.X."/>
            <person name="Baldrich P."/>
            <person name="Meyers B.C."/>
            <person name="Huo N."/>
            <person name="Gu Y.Q."/>
            <person name="Zhou H."/>
            <person name="Devos K.M."/>
            <person name="Bennetzen J.L."/>
            <person name="Unver T."/>
            <person name="Budak H."/>
            <person name="Gulick P.J."/>
            <person name="Galiba G."/>
            <person name="Kalapos B."/>
            <person name="Nelson D.R."/>
            <person name="Li P."/>
            <person name="You F.M."/>
            <person name="Luo M.C."/>
            <person name="Dvorak J."/>
        </authorList>
    </citation>
    <scope>NUCLEOTIDE SEQUENCE [LARGE SCALE GENOMIC DNA]</scope>
    <source>
        <strain evidence="2">cv. AL8/78</strain>
    </source>
</reference>
<dbReference type="STRING" id="200361.A0A453J4C8"/>
<organism evidence="2 3">
    <name type="scientific">Aegilops tauschii subsp. strangulata</name>
    <name type="common">Goatgrass</name>
    <dbReference type="NCBI Taxonomy" id="200361"/>
    <lineage>
        <taxon>Eukaryota</taxon>
        <taxon>Viridiplantae</taxon>
        <taxon>Streptophyta</taxon>
        <taxon>Embryophyta</taxon>
        <taxon>Tracheophyta</taxon>
        <taxon>Spermatophyta</taxon>
        <taxon>Magnoliopsida</taxon>
        <taxon>Liliopsida</taxon>
        <taxon>Poales</taxon>
        <taxon>Poaceae</taxon>
        <taxon>BOP clade</taxon>
        <taxon>Pooideae</taxon>
        <taxon>Triticodae</taxon>
        <taxon>Triticeae</taxon>
        <taxon>Triticinae</taxon>
        <taxon>Aegilops</taxon>
    </lineage>
</organism>
<evidence type="ECO:0000313" key="3">
    <source>
        <dbReference type="Proteomes" id="UP000015105"/>
    </source>
</evidence>
<dbReference type="Proteomes" id="UP000015105">
    <property type="component" value="Chromosome 4D"/>
</dbReference>
<reference evidence="2" key="4">
    <citation type="submission" date="2019-03" db="UniProtKB">
        <authorList>
            <consortium name="EnsemblPlants"/>
        </authorList>
    </citation>
    <scope>IDENTIFICATION</scope>
</reference>